<feature type="domain" description="EamA" evidence="6">
    <location>
        <begin position="155"/>
        <end position="285"/>
    </location>
</feature>
<evidence type="ECO:0000313" key="8">
    <source>
        <dbReference type="Proteomes" id="UP001267426"/>
    </source>
</evidence>
<feature type="transmembrane region" description="Helical" evidence="5">
    <location>
        <begin position="126"/>
        <end position="146"/>
    </location>
</feature>
<feature type="transmembrane region" description="Helical" evidence="5">
    <location>
        <begin position="242"/>
        <end position="262"/>
    </location>
</feature>
<dbReference type="InterPro" id="IPR037185">
    <property type="entry name" value="EmrE-like"/>
</dbReference>
<keyword evidence="4 5" id="KW-0472">Membrane</keyword>
<keyword evidence="8" id="KW-1185">Reference proteome</keyword>
<dbReference type="Proteomes" id="UP001267426">
    <property type="component" value="Unassembled WGS sequence"/>
</dbReference>
<keyword evidence="2 5" id="KW-0812">Transmembrane</keyword>
<dbReference type="PANTHER" id="PTHR32322">
    <property type="entry name" value="INNER MEMBRANE TRANSPORTER"/>
    <property type="match status" value="1"/>
</dbReference>
<dbReference type="SUPFAM" id="SSF103481">
    <property type="entry name" value="Multidrug resistance efflux transporter EmrE"/>
    <property type="match status" value="1"/>
</dbReference>
<evidence type="ECO:0000256" key="4">
    <source>
        <dbReference type="ARBA" id="ARBA00023136"/>
    </source>
</evidence>
<feature type="transmembrane region" description="Helical" evidence="5">
    <location>
        <begin position="191"/>
        <end position="208"/>
    </location>
</feature>
<dbReference type="InterPro" id="IPR000620">
    <property type="entry name" value="EamA_dom"/>
</dbReference>
<dbReference type="EMBL" id="JAVRHT010000015">
    <property type="protein sequence ID" value="MDT0631638.1"/>
    <property type="molecule type" value="Genomic_DNA"/>
</dbReference>
<dbReference type="InterPro" id="IPR050638">
    <property type="entry name" value="AA-Vitamin_Transporters"/>
</dbReference>
<dbReference type="RefSeq" id="WP_311662980.1">
    <property type="nucleotide sequence ID" value="NZ_JAVRHT010000015.1"/>
</dbReference>
<reference evidence="7 8" key="1">
    <citation type="submission" date="2023-09" db="EMBL/GenBank/DDBJ databases">
        <authorList>
            <person name="Rey-Velasco X."/>
        </authorList>
    </citation>
    <scope>NUCLEOTIDE SEQUENCE [LARGE SCALE GENOMIC DNA]</scope>
    <source>
        <strain evidence="7 8">F394</strain>
    </source>
</reference>
<comment type="subcellular location">
    <subcellularLocation>
        <location evidence="1">Membrane</location>
        <topology evidence="1">Multi-pass membrane protein</topology>
    </subcellularLocation>
</comment>
<feature type="transmembrane region" description="Helical" evidence="5">
    <location>
        <begin position="214"/>
        <end position="235"/>
    </location>
</feature>
<sequence>MPPTPRPGRPLSRPALAVLVALVMAAFAANSVLARLALRTTAIDAATFSAVRLAAGGAVLALVARRGGSWGRGGSWPSALALFVYAAAFSFAYLALSAGAGALVLFGAVQLTMIGWGLAHGERLSAAQSAGLALAVGGLVLLLAPGVTAPPAVPALLMAAAGAAWGAYSLRGRGAVRPAAESAGNFLRASLLGATLLTVAAAGGAVRLDGAGLAYAALSGGVTSGLGYAAWYAVLPALRTTTAATVQLSVPVLAALGGAALVGEPVTLRLAAASAVTLGGVAVVVRGGGGRRARPQT</sequence>
<feature type="transmembrane region" description="Helical" evidence="5">
    <location>
        <begin position="152"/>
        <end position="170"/>
    </location>
</feature>
<evidence type="ECO:0000313" key="7">
    <source>
        <dbReference type="EMBL" id="MDT0631638.1"/>
    </source>
</evidence>
<dbReference type="PANTHER" id="PTHR32322:SF9">
    <property type="entry name" value="AMINO-ACID METABOLITE EFFLUX PUMP-RELATED"/>
    <property type="match status" value="1"/>
</dbReference>
<proteinExistence type="predicted"/>
<name>A0ABU3BQS7_9BACT</name>
<comment type="caution">
    <text evidence="7">The sequence shown here is derived from an EMBL/GenBank/DDBJ whole genome shotgun (WGS) entry which is preliminary data.</text>
</comment>
<gene>
    <name evidence="7" type="ORF">RM540_07730</name>
</gene>
<dbReference type="Pfam" id="PF00892">
    <property type="entry name" value="EamA"/>
    <property type="match status" value="1"/>
</dbReference>
<evidence type="ECO:0000256" key="2">
    <source>
        <dbReference type="ARBA" id="ARBA00022692"/>
    </source>
</evidence>
<organism evidence="7 8">
    <name type="scientific">Rubrivirga litoralis</name>
    <dbReference type="NCBI Taxonomy" id="3075598"/>
    <lineage>
        <taxon>Bacteria</taxon>
        <taxon>Pseudomonadati</taxon>
        <taxon>Rhodothermota</taxon>
        <taxon>Rhodothermia</taxon>
        <taxon>Rhodothermales</taxon>
        <taxon>Rubricoccaceae</taxon>
        <taxon>Rubrivirga</taxon>
    </lineage>
</organism>
<protein>
    <submittedName>
        <fullName evidence="7">EamA family transporter</fullName>
    </submittedName>
</protein>
<feature type="transmembrane region" description="Helical" evidence="5">
    <location>
        <begin position="268"/>
        <end position="285"/>
    </location>
</feature>
<feature type="transmembrane region" description="Helical" evidence="5">
    <location>
        <begin position="44"/>
        <end position="64"/>
    </location>
</feature>
<keyword evidence="3 5" id="KW-1133">Transmembrane helix</keyword>
<feature type="transmembrane region" description="Helical" evidence="5">
    <location>
        <begin position="76"/>
        <end position="96"/>
    </location>
</feature>
<accession>A0ABU3BQS7</accession>
<evidence type="ECO:0000256" key="1">
    <source>
        <dbReference type="ARBA" id="ARBA00004141"/>
    </source>
</evidence>
<evidence type="ECO:0000256" key="5">
    <source>
        <dbReference type="SAM" id="Phobius"/>
    </source>
</evidence>
<evidence type="ECO:0000256" key="3">
    <source>
        <dbReference type="ARBA" id="ARBA00022989"/>
    </source>
</evidence>
<evidence type="ECO:0000259" key="6">
    <source>
        <dbReference type="Pfam" id="PF00892"/>
    </source>
</evidence>